<feature type="transmembrane region" description="Helical" evidence="1">
    <location>
        <begin position="56"/>
        <end position="75"/>
    </location>
</feature>
<comment type="caution">
    <text evidence="2">The sequence shown here is derived from an EMBL/GenBank/DDBJ whole genome shotgun (WGS) entry which is preliminary data.</text>
</comment>
<keyword evidence="1" id="KW-0812">Transmembrane</keyword>
<feature type="transmembrane region" description="Helical" evidence="1">
    <location>
        <begin position="12"/>
        <end position="35"/>
    </location>
</feature>
<proteinExistence type="predicted"/>
<keyword evidence="1" id="KW-0472">Membrane</keyword>
<sequence length="80" mass="8812">MFTEESALLDWIQFLLWGLALVSFVVFLVSSDALALSHPKGNRVVDDKERFRTMVISGWVAGLSVMIAYVLAVAATSSTY</sequence>
<evidence type="ECO:0000256" key="1">
    <source>
        <dbReference type="SAM" id="Phobius"/>
    </source>
</evidence>
<dbReference type="RefSeq" id="WP_237820183.1">
    <property type="nucleotide sequence ID" value="NZ_JAKLTQ010000005.1"/>
</dbReference>
<evidence type="ECO:0000313" key="2">
    <source>
        <dbReference type="EMBL" id="MCG2622159.1"/>
    </source>
</evidence>
<organism evidence="2 3">
    <name type="scientific">Arthrobacter hankyongi</name>
    <dbReference type="NCBI Taxonomy" id="2904801"/>
    <lineage>
        <taxon>Bacteria</taxon>
        <taxon>Bacillati</taxon>
        <taxon>Actinomycetota</taxon>
        <taxon>Actinomycetes</taxon>
        <taxon>Micrococcales</taxon>
        <taxon>Micrococcaceae</taxon>
        <taxon>Arthrobacter</taxon>
    </lineage>
</organism>
<gene>
    <name evidence="2" type="ORF">LVY72_09535</name>
</gene>
<keyword evidence="1" id="KW-1133">Transmembrane helix</keyword>
<name>A0ABS9L668_9MICC</name>
<keyword evidence="3" id="KW-1185">Reference proteome</keyword>
<dbReference type="Proteomes" id="UP001165368">
    <property type="component" value="Unassembled WGS sequence"/>
</dbReference>
<protein>
    <submittedName>
        <fullName evidence="2">Uncharacterized protein</fullName>
    </submittedName>
</protein>
<evidence type="ECO:0000313" key="3">
    <source>
        <dbReference type="Proteomes" id="UP001165368"/>
    </source>
</evidence>
<accession>A0ABS9L668</accession>
<dbReference type="EMBL" id="JAKLTQ010000005">
    <property type="protein sequence ID" value="MCG2622159.1"/>
    <property type="molecule type" value="Genomic_DNA"/>
</dbReference>
<reference evidence="2" key="1">
    <citation type="submission" date="2022-01" db="EMBL/GenBank/DDBJ databases">
        <authorList>
            <person name="Jo J.-H."/>
            <person name="Im W.-T."/>
        </authorList>
    </citation>
    <scope>NUCLEOTIDE SEQUENCE</scope>
    <source>
        <strain evidence="2">I2-34</strain>
    </source>
</reference>